<accession>A0ACB8R2Q1</accession>
<comment type="caution">
    <text evidence="1">The sequence shown here is derived from an EMBL/GenBank/DDBJ whole genome shotgun (WGS) entry which is preliminary data.</text>
</comment>
<keyword evidence="2" id="KW-1185">Reference proteome</keyword>
<dbReference type="Proteomes" id="UP000814033">
    <property type="component" value="Unassembled WGS sequence"/>
</dbReference>
<gene>
    <name evidence="1" type="ORF">FA95DRAFT_1585516</name>
</gene>
<sequence>MTKVAVNAGEEAVHIVIIGAGLAGIATAIALKKQLHFDDFTIYERQASVGGVWQENTYPGCGSDVPGHWYSLSNELNPRWSALYVSQPEIRDYYLDIWTRHGLAAHTVFGAEVVSAEWDSAAQQYDVEIEHGATRARERRTARVVVWAAGGFHAPVFPEDVPGVAQFKGPVWHSARWRHDVELKGKRVGVVGNGCSAAQFVPRISEDPSVEVVNFVRSPQWYIPRTQYKYPEWAKWMFAHVPLVMWAYRAYIMARNDKNYLIFRNADSAITKLARTEMTKYIKMNAPKELHEQLIPDYPPGCKRLIVDPSYLASLHRPNVSLNWTPIDHVVEEGLRLRTGETVPLDAIIFGTGFHLASSFAPPRLQIKGTEGTLTEYWEKHGGGRAYLGLAVPTFPNLFMMLGPNSAGGHASVVFVEETQLGHFLQLIRPIVQRKALSFAPREEATVKYNAWLQSRLARSVWNYCSSYYRASGGQGRNFAIFPGPVTLFWLIARNPEWGDYDVVGGERWARERRAKRAARLIVLSVLGLLLGLAVILFTAGVKGHVHNILP</sequence>
<dbReference type="EMBL" id="MU276600">
    <property type="protein sequence ID" value="KAI0038078.1"/>
    <property type="molecule type" value="Genomic_DNA"/>
</dbReference>
<organism evidence="1 2">
    <name type="scientific">Auriscalpium vulgare</name>
    <dbReference type="NCBI Taxonomy" id="40419"/>
    <lineage>
        <taxon>Eukaryota</taxon>
        <taxon>Fungi</taxon>
        <taxon>Dikarya</taxon>
        <taxon>Basidiomycota</taxon>
        <taxon>Agaricomycotina</taxon>
        <taxon>Agaricomycetes</taxon>
        <taxon>Russulales</taxon>
        <taxon>Auriscalpiaceae</taxon>
        <taxon>Auriscalpium</taxon>
    </lineage>
</organism>
<protein>
    <submittedName>
        <fullName evidence="1">FAD/NAD(P)-binding domain-containing protein</fullName>
    </submittedName>
</protein>
<proteinExistence type="predicted"/>
<reference evidence="1" key="2">
    <citation type="journal article" date="2022" name="New Phytol.">
        <title>Evolutionary transition to the ectomycorrhizal habit in the genomes of a hyperdiverse lineage of mushroom-forming fungi.</title>
        <authorList>
            <person name="Looney B."/>
            <person name="Miyauchi S."/>
            <person name="Morin E."/>
            <person name="Drula E."/>
            <person name="Courty P.E."/>
            <person name="Kohler A."/>
            <person name="Kuo A."/>
            <person name="LaButti K."/>
            <person name="Pangilinan J."/>
            <person name="Lipzen A."/>
            <person name="Riley R."/>
            <person name="Andreopoulos W."/>
            <person name="He G."/>
            <person name="Johnson J."/>
            <person name="Nolan M."/>
            <person name="Tritt A."/>
            <person name="Barry K.W."/>
            <person name="Grigoriev I.V."/>
            <person name="Nagy L.G."/>
            <person name="Hibbett D."/>
            <person name="Henrissat B."/>
            <person name="Matheny P.B."/>
            <person name="Labbe J."/>
            <person name="Martin F.M."/>
        </authorList>
    </citation>
    <scope>NUCLEOTIDE SEQUENCE</scope>
    <source>
        <strain evidence="1">FP105234-sp</strain>
    </source>
</reference>
<reference evidence="1" key="1">
    <citation type="submission" date="2021-02" db="EMBL/GenBank/DDBJ databases">
        <authorList>
            <consortium name="DOE Joint Genome Institute"/>
            <person name="Ahrendt S."/>
            <person name="Looney B.P."/>
            <person name="Miyauchi S."/>
            <person name="Morin E."/>
            <person name="Drula E."/>
            <person name="Courty P.E."/>
            <person name="Chicoki N."/>
            <person name="Fauchery L."/>
            <person name="Kohler A."/>
            <person name="Kuo A."/>
            <person name="Labutti K."/>
            <person name="Pangilinan J."/>
            <person name="Lipzen A."/>
            <person name="Riley R."/>
            <person name="Andreopoulos W."/>
            <person name="He G."/>
            <person name="Johnson J."/>
            <person name="Barry K.W."/>
            <person name="Grigoriev I.V."/>
            <person name="Nagy L."/>
            <person name="Hibbett D."/>
            <person name="Henrissat B."/>
            <person name="Matheny P.B."/>
            <person name="Labbe J."/>
            <person name="Martin F."/>
        </authorList>
    </citation>
    <scope>NUCLEOTIDE SEQUENCE</scope>
    <source>
        <strain evidence="1">FP105234-sp</strain>
    </source>
</reference>
<name>A0ACB8R2Q1_9AGAM</name>
<evidence type="ECO:0000313" key="2">
    <source>
        <dbReference type="Proteomes" id="UP000814033"/>
    </source>
</evidence>
<evidence type="ECO:0000313" key="1">
    <source>
        <dbReference type="EMBL" id="KAI0038078.1"/>
    </source>
</evidence>